<evidence type="ECO:0000256" key="8">
    <source>
        <dbReference type="ARBA" id="ARBA00022832"/>
    </source>
</evidence>
<dbReference type="InterPro" id="IPR036400">
    <property type="entry name" value="Cyt_B5-like_heme/steroid_sf"/>
</dbReference>
<evidence type="ECO:0000256" key="6">
    <source>
        <dbReference type="ARBA" id="ARBA00022723"/>
    </source>
</evidence>
<protein>
    <recommendedName>
        <fullName evidence="16">Ceramide very long chain fatty acid hydroxylase</fullName>
        <ecNumber evidence="16">1.-.-.-</ecNumber>
    </recommendedName>
</protein>
<evidence type="ECO:0000256" key="3">
    <source>
        <dbReference type="ARBA" id="ARBA00022516"/>
    </source>
</evidence>
<evidence type="ECO:0000256" key="13">
    <source>
        <dbReference type="ARBA" id="ARBA00023098"/>
    </source>
</evidence>
<keyword evidence="8 16" id="KW-0276">Fatty acid metabolism</keyword>
<dbReference type="Pfam" id="PF00173">
    <property type="entry name" value="Cyt-b5"/>
    <property type="match status" value="1"/>
</dbReference>
<feature type="binding site" evidence="17">
    <location>
        <position position="322"/>
    </location>
    <ligand>
        <name>Zn(2+)</name>
        <dbReference type="ChEBI" id="CHEBI:29105"/>
        <label>1</label>
    </ligand>
</feature>
<evidence type="ECO:0000256" key="14">
    <source>
        <dbReference type="ARBA" id="ARBA00023136"/>
    </source>
</evidence>
<feature type="binding site" evidence="17">
    <location>
        <position position="247"/>
    </location>
    <ligand>
        <name>Zn(2+)</name>
        <dbReference type="ChEBI" id="CHEBI:29105"/>
        <label>1</label>
    </ligand>
</feature>
<evidence type="ECO:0000256" key="18">
    <source>
        <dbReference type="PIRSR" id="PIRSR005149-50"/>
    </source>
</evidence>
<evidence type="ECO:0000256" key="9">
    <source>
        <dbReference type="ARBA" id="ARBA00022833"/>
    </source>
</evidence>
<feature type="binding site" evidence="17">
    <location>
        <position position="326"/>
    </location>
    <ligand>
        <name>Zn(2+)</name>
        <dbReference type="ChEBI" id="CHEBI:29105"/>
        <label>2</label>
    </ligand>
</feature>
<comment type="subcellular location">
    <subcellularLocation>
        <location evidence="1">Endoplasmic reticulum membrane</location>
        <topology evidence="1">Multi-pass membrane protein</topology>
    </subcellularLocation>
</comment>
<feature type="domain" description="Cytochrome b5 heme-binding" evidence="20">
    <location>
        <begin position="4"/>
        <end position="83"/>
    </location>
</feature>
<dbReference type="InterPro" id="IPR006694">
    <property type="entry name" value="Fatty_acid_hydroxylase"/>
</dbReference>
<accession>A0A9W8A8D4</accession>
<evidence type="ECO:0000256" key="12">
    <source>
        <dbReference type="ARBA" id="ARBA00023004"/>
    </source>
</evidence>
<dbReference type="Pfam" id="PF04116">
    <property type="entry name" value="FA_hydroxylase"/>
    <property type="match status" value="1"/>
</dbReference>
<dbReference type="EC" id="1.-.-.-" evidence="16"/>
<dbReference type="PRINTS" id="PR00363">
    <property type="entry name" value="CYTOCHROMEB5"/>
</dbReference>
<dbReference type="GO" id="GO:0005506">
    <property type="term" value="F:iron ion binding"/>
    <property type="evidence" value="ECO:0007669"/>
    <property type="project" value="UniProtKB-UniRule"/>
</dbReference>
<keyword evidence="5 19" id="KW-0812">Transmembrane</keyword>
<dbReference type="OrthoDB" id="2204368at2759"/>
<evidence type="ECO:0000256" key="4">
    <source>
        <dbReference type="ARBA" id="ARBA00022617"/>
    </source>
</evidence>
<keyword evidence="3 16" id="KW-0444">Lipid biosynthesis</keyword>
<feature type="transmembrane region" description="Helical" evidence="19">
    <location>
        <begin position="170"/>
        <end position="187"/>
    </location>
</feature>
<dbReference type="GO" id="GO:0005789">
    <property type="term" value="C:endoplasmic reticulum membrane"/>
    <property type="evidence" value="ECO:0007669"/>
    <property type="project" value="UniProtKB-SubCell"/>
</dbReference>
<comment type="cofactor">
    <cofactor evidence="16 17">
        <name>Zn(2+)</name>
        <dbReference type="ChEBI" id="CHEBI:29105"/>
    </cofactor>
    <text evidence="16 17">Binds 2 Zn(2+) ions per subunit that likely form a catalytic dimetal center.</text>
</comment>
<feature type="binding site" description="axial binding residue" evidence="18">
    <location>
        <position position="66"/>
    </location>
    <ligand>
        <name>heme</name>
        <dbReference type="ChEBI" id="CHEBI:30413"/>
    </ligand>
    <ligandPart>
        <name>Fe</name>
        <dbReference type="ChEBI" id="CHEBI:18248"/>
    </ligandPart>
</feature>
<feature type="transmembrane region" description="Helical" evidence="19">
    <location>
        <begin position="278"/>
        <end position="298"/>
    </location>
</feature>
<keyword evidence="13 16" id="KW-0443">Lipid metabolism</keyword>
<keyword evidence="14 16" id="KW-0472">Membrane</keyword>
<keyword evidence="12 16" id="KW-0408">Iron</keyword>
<feature type="binding site" evidence="17">
    <location>
        <position position="225"/>
    </location>
    <ligand>
        <name>Zn(2+)</name>
        <dbReference type="ChEBI" id="CHEBI:29105"/>
        <label>1</label>
    </ligand>
</feature>
<evidence type="ECO:0000256" key="2">
    <source>
        <dbReference type="ARBA" id="ARBA00005747"/>
    </source>
</evidence>
<dbReference type="AlphaFoldDB" id="A0A9W8A8D4"/>
<proteinExistence type="inferred from homology"/>
<dbReference type="Proteomes" id="UP001150569">
    <property type="component" value="Unassembled WGS sequence"/>
</dbReference>
<feature type="transmembrane region" description="Helical" evidence="19">
    <location>
        <begin position="199"/>
        <end position="219"/>
    </location>
</feature>
<feature type="binding site" evidence="17">
    <location>
        <position position="302"/>
    </location>
    <ligand>
        <name>Zn(2+)</name>
        <dbReference type="ChEBI" id="CHEBI:29105"/>
        <label>1</label>
    </ligand>
</feature>
<dbReference type="SUPFAM" id="SSF55856">
    <property type="entry name" value="Cytochrome b5-like heme/steroid binding domain"/>
    <property type="match status" value="1"/>
</dbReference>
<comment type="caution">
    <text evidence="21">The sequence shown here is derived from an EMBL/GenBank/DDBJ whole genome shotgun (WGS) entry which is preliminary data.</text>
</comment>
<dbReference type="EMBL" id="JANBPT010000331">
    <property type="protein sequence ID" value="KAJ1923487.1"/>
    <property type="molecule type" value="Genomic_DNA"/>
</dbReference>
<sequence length="350" mass="39751">MTTMRTFTAAEVGVHNHAKSLWVTYQGQVYDITTFAPDHPGGIDYLLNFAGGDVEAAMKDPLEHIHSESAYTMLKDYHIGILDTVSSQATPAYSEDELQAASSNKPLETDTQADFESEKFLDLDRPLFPQMVRASFSKEFYMEQIHKPRYVSYAAPFFGLDSPLEVFTKTPWFVVPLVWIPIVLYYAGEALARTGGDTLLVASYMAFGVGFWTLIEYVLHRFIFHIEALLPDHPLALTIHFTLHGVHHYLPMDRMRLVMPPVLGLTLAYPLVKLGHLAFPAGIAHAVIAGTMTGYIMYDLVHYYLHHGRPFLHHLRSMKTYHLAHHYKNFNLGFGVTVKVWDRMFNTLLS</sequence>
<feature type="transmembrane region" description="Helical" evidence="19">
    <location>
        <begin position="255"/>
        <end position="272"/>
    </location>
</feature>
<evidence type="ECO:0000259" key="20">
    <source>
        <dbReference type="PROSITE" id="PS50255"/>
    </source>
</evidence>
<keyword evidence="9 17" id="KW-0862">Zinc</keyword>
<keyword evidence="15 16" id="KW-0275">Fatty acid biosynthesis</keyword>
<dbReference type="GO" id="GO:0006633">
    <property type="term" value="P:fatty acid biosynthetic process"/>
    <property type="evidence" value="ECO:0007669"/>
    <property type="project" value="UniProtKB-KW"/>
</dbReference>
<dbReference type="SMART" id="SM01117">
    <property type="entry name" value="Cyt-b5"/>
    <property type="match status" value="1"/>
</dbReference>
<dbReference type="PROSITE" id="PS50255">
    <property type="entry name" value="CYTOCHROME_B5_2"/>
    <property type="match status" value="1"/>
</dbReference>
<feature type="binding site" evidence="17">
    <location>
        <position position="244"/>
    </location>
    <ligand>
        <name>Zn(2+)</name>
        <dbReference type="ChEBI" id="CHEBI:29105"/>
        <label>1</label>
    </ligand>
</feature>
<evidence type="ECO:0000313" key="21">
    <source>
        <dbReference type="EMBL" id="KAJ1923487.1"/>
    </source>
</evidence>
<evidence type="ECO:0000256" key="19">
    <source>
        <dbReference type="SAM" id="Phobius"/>
    </source>
</evidence>
<feature type="binding site" evidence="17">
    <location>
        <position position="325"/>
    </location>
    <ligand>
        <name>Zn(2+)</name>
        <dbReference type="ChEBI" id="CHEBI:29105"/>
        <label>1</label>
    </ligand>
</feature>
<dbReference type="PIRSF" id="PIRSF005149">
    <property type="entry name" value="IPC-B_HD"/>
    <property type="match status" value="1"/>
</dbReference>
<evidence type="ECO:0000256" key="17">
    <source>
        <dbReference type="PIRSR" id="PIRSR005149-1"/>
    </source>
</evidence>
<comment type="function">
    <text evidence="16">Ceramide hydroxylase involved in the hydroxylation of sphingolipid-associated very long chain fatty acids. Postulated to hydroxylate the very long chain fatty acid of dihydroceramides and phytoceramides at C-2.</text>
</comment>
<evidence type="ECO:0000313" key="22">
    <source>
        <dbReference type="Proteomes" id="UP001150569"/>
    </source>
</evidence>
<evidence type="ECO:0000256" key="1">
    <source>
        <dbReference type="ARBA" id="ARBA00004477"/>
    </source>
</evidence>
<evidence type="ECO:0000256" key="7">
    <source>
        <dbReference type="ARBA" id="ARBA00022824"/>
    </source>
</evidence>
<feature type="binding site" evidence="17">
    <location>
        <position position="306"/>
    </location>
    <ligand>
        <name>Zn(2+)</name>
        <dbReference type="ChEBI" id="CHEBI:29105"/>
        <label>1</label>
    </ligand>
</feature>
<dbReference type="PANTHER" id="PTHR12863">
    <property type="entry name" value="FATTY ACID HYDROXYLASE"/>
    <property type="match status" value="1"/>
</dbReference>
<keyword evidence="7 16" id="KW-0256">Endoplasmic reticulum</keyword>
<comment type="similarity">
    <text evidence="2 16">Belongs to the sterol desaturase family. SCS7 subfamily.</text>
</comment>
<organism evidence="21 22">
    <name type="scientific">Tieghemiomyces parasiticus</name>
    <dbReference type="NCBI Taxonomy" id="78921"/>
    <lineage>
        <taxon>Eukaryota</taxon>
        <taxon>Fungi</taxon>
        <taxon>Fungi incertae sedis</taxon>
        <taxon>Zoopagomycota</taxon>
        <taxon>Kickxellomycotina</taxon>
        <taxon>Dimargaritomycetes</taxon>
        <taxon>Dimargaritales</taxon>
        <taxon>Dimargaritaceae</taxon>
        <taxon>Tieghemiomyces</taxon>
    </lineage>
</organism>
<keyword evidence="10 19" id="KW-1133">Transmembrane helix</keyword>
<comment type="cofactor">
    <cofactor evidence="18">
        <name>Fe cation</name>
        <dbReference type="ChEBI" id="CHEBI:24875"/>
    </cofactor>
</comment>
<reference evidence="21" key="1">
    <citation type="submission" date="2022-07" db="EMBL/GenBank/DDBJ databases">
        <title>Phylogenomic reconstructions and comparative analyses of Kickxellomycotina fungi.</title>
        <authorList>
            <person name="Reynolds N.K."/>
            <person name="Stajich J.E."/>
            <person name="Barry K."/>
            <person name="Grigoriev I.V."/>
            <person name="Crous P."/>
            <person name="Smith M.E."/>
        </authorList>
    </citation>
    <scope>NUCLEOTIDE SEQUENCE</scope>
    <source>
        <strain evidence="21">RSA 861</strain>
    </source>
</reference>
<evidence type="ECO:0000256" key="5">
    <source>
        <dbReference type="ARBA" id="ARBA00022692"/>
    </source>
</evidence>
<dbReference type="GO" id="GO:0080132">
    <property type="term" value="F:fatty acid 2-hydroxylase activity"/>
    <property type="evidence" value="ECO:0007669"/>
    <property type="project" value="InterPro"/>
</dbReference>
<keyword evidence="4 18" id="KW-0349">Heme</keyword>
<evidence type="ECO:0000256" key="11">
    <source>
        <dbReference type="ARBA" id="ARBA00023002"/>
    </source>
</evidence>
<feature type="binding site" evidence="17">
    <location>
        <position position="220"/>
    </location>
    <ligand>
        <name>Zn(2+)</name>
        <dbReference type="ChEBI" id="CHEBI:29105"/>
        <label>1</label>
    </ligand>
</feature>
<gene>
    <name evidence="21" type="primary">SCS7_1</name>
    <name evidence="21" type="ORF">IWQ60_005852</name>
</gene>
<keyword evidence="6 16" id="KW-0479">Metal-binding</keyword>
<keyword evidence="22" id="KW-1185">Reference proteome</keyword>
<keyword evidence="11 16" id="KW-0560">Oxidoreductase</keyword>
<evidence type="ECO:0000256" key="10">
    <source>
        <dbReference type="ARBA" id="ARBA00022989"/>
    </source>
</evidence>
<dbReference type="PANTHER" id="PTHR12863:SF1">
    <property type="entry name" value="FATTY ACID 2-HYDROXYLASE"/>
    <property type="match status" value="1"/>
</dbReference>
<evidence type="ECO:0000256" key="16">
    <source>
        <dbReference type="PIRNR" id="PIRNR005149"/>
    </source>
</evidence>
<evidence type="ECO:0000256" key="15">
    <source>
        <dbReference type="ARBA" id="ARBA00023160"/>
    </source>
</evidence>
<feature type="binding site" evidence="17">
    <location>
        <position position="248"/>
    </location>
    <ligand>
        <name>Zn(2+)</name>
        <dbReference type="ChEBI" id="CHEBI:29105"/>
        <label>1</label>
    </ligand>
</feature>
<dbReference type="InterPro" id="IPR014430">
    <property type="entry name" value="Scs7"/>
</dbReference>
<name>A0A9W8A8D4_9FUNG</name>
<dbReference type="FunFam" id="3.10.120.10:FF:000007">
    <property type="entry name" value="Sulfite oxidase, mitochondrial"/>
    <property type="match status" value="1"/>
</dbReference>
<dbReference type="Gene3D" id="3.10.120.10">
    <property type="entry name" value="Cytochrome b5-like heme/steroid binding domain"/>
    <property type="match status" value="1"/>
</dbReference>
<feature type="binding site" description="axial binding residue" evidence="18">
    <location>
        <position position="39"/>
    </location>
    <ligand>
        <name>heme</name>
        <dbReference type="ChEBI" id="CHEBI:30413"/>
    </ligand>
    <ligandPart>
        <name>Fe</name>
        <dbReference type="ChEBI" id="CHEBI:18248"/>
    </ligandPart>
</feature>
<dbReference type="InterPro" id="IPR001199">
    <property type="entry name" value="Cyt_B5-like_heme/steroid-bd"/>
</dbReference>